<dbReference type="Proteomes" id="UP000234681">
    <property type="component" value="Chromosome 5"/>
</dbReference>
<evidence type="ECO:0000313" key="1">
    <source>
        <dbReference type="EMBL" id="EDL80999.1"/>
    </source>
</evidence>
<organism evidence="1 2">
    <name type="scientific">Rattus norvegicus</name>
    <name type="common">Rat</name>
    <dbReference type="NCBI Taxonomy" id="10116"/>
    <lineage>
        <taxon>Eukaryota</taxon>
        <taxon>Metazoa</taxon>
        <taxon>Chordata</taxon>
        <taxon>Craniata</taxon>
        <taxon>Vertebrata</taxon>
        <taxon>Euteleostomi</taxon>
        <taxon>Mammalia</taxon>
        <taxon>Eutheria</taxon>
        <taxon>Euarchontoglires</taxon>
        <taxon>Glires</taxon>
        <taxon>Rodentia</taxon>
        <taxon>Myomorpha</taxon>
        <taxon>Muroidea</taxon>
        <taxon>Muridae</taxon>
        <taxon>Murinae</taxon>
        <taxon>Rattus</taxon>
    </lineage>
</organism>
<protein>
    <submittedName>
        <fullName evidence="1">RCG30624</fullName>
    </submittedName>
</protein>
<sequence length="45" mass="4679">MALPWDPRGQAPSSLGLSCSGCTQTGSLNSKTEALIQLTSNSPWS</sequence>
<name>A6ITU8_RAT</name>
<proteinExistence type="predicted"/>
<accession>A6ITU8</accession>
<reference evidence="2" key="1">
    <citation type="submission" date="2005-09" db="EMBL/GenBank/DDBJ databases">
        <authorList>
            <person name="Mural R.J."/>
            <person name="Li P.W."/>
            <person name="Adams M.D."/>
            <person name="Amanatides P.G."/>
            <person name="Baden-Tillson H."/>
            <person name="Barnstead M."/>
            <person name="Chin S.H."/>
            <person name="Dew I."/>
            <person name="Evans C.A."/>
            <person name="Ferriera S."/>
            <person name="Flanigan M."/>
            <person name="Fosler C."/>
            <person name="Glodek A."/>
            <person name="Gu Z."/>
            <person name="Holt R.A."/>
            <person name="Jennings D."/>
            <person name="Kraft C.L."/>
            <person name="Lu F."/>
            <person name="Nguyen T."/>
            <person name="Nusskern D.R."/>
            <person name="Pfannkoch C.M."/>
            <person name="Sitter C."/>
            <person name="Sutton G.G."/>
            <person name="Venter J.C."/>
            <person name="Wang Z."/>
            <person name="Woodage T."/>
            <person name="Zheng X.H."/>
            <person name="Zhong F."/>
        </authorList>
    </citation>
    <scope>NUCLEOTIDE SEQUENCE [LARGE SCALE GENOMIC DNA]</scope>
    <source>
        <strain>BN</strain>
        <strain evidence="2">Sprague-Dawley</strain>
    </source>
</reference>
<dbReference type="AlphaFoldDB" id="A6ITU8"/>
<evidence type="ECO:0000313" key="2">
    <source>
        <dbReference type="Proteomes" id="UP000234681"/>
    </source>
</evidence>
<gene>
    <name evidence="1" type="ORF">rCG_30624</name>
</gene>
<dbReference type="EMBL" id="CH473968">
    <property type="protein sequence ID" value="EDL80999.1"/>
    <property type="molecule type" value="Genomic_DNA"/>
</dbReference>